<protein>
    <submittedName>
        <fullName evidence="2">Transcriptional regulator</fullName>
    </submittedName>
</protein>
<dbReference type="InterPro" id="IPR041916">
    <property type="entry name" value="Anti_sigma_zinc_sf"/>
</dbReference>
<dbReference type="Proteomes" id="UP000283458">
    <property type="component" value="Unassembled WGS sequence"/>
</dbReference>
<dbReference type="OrthoDB" id="2988517at2"/>
<dbReference type="Gene3D" id="1.10.10.1320">
    <property type="entry name" value="Anti-sigma factor, zinc-finger domain"/>
    <property type="match status" value="1"/>
</dbReference>
<evidence type="ECO:0000259" key="1">
    <source>
        <dbReference type="Pfam" id="PF12973"/>
    </source>
</evidence>
<dbReference type="InterPro" id="IPR014710">
    <property type="entry name" value="RmlC-like_jellyroll"/>
</dbReference>
<dbReference type="CDD" id="cd20301">
    <property type="entry name" value="cupin_ChrR"/>
    <property type="match status" value="1"/>
</dbReference>
<dbReference type="SUPFAM" id="SSF51182">
    <property type="entry name" value="RmlC-like cupins"/>
    <property type="match status" value="1"/>
</dbReference>
<dbReference type="Pfam" id="PF12973">
    <property type="entry name" value="Cupin_7"/>
    <property type="match status" value="1"/>
</dbReference>
<comment type="caution">
    <text evidence="2">The sequence shown here is derived from an EMBL/GenBank/DDBJ whole genome shotgun (WGS) entry which is preliminary data.</text>
</comment>
<dbReference type="InterPro" id="IPR011051">
    <property type="entry name" value="RmlC_Cupin_sf"/>
</dbReference>
<dbReference type="EMBL" id="QYUL01000002">
    <property type="protein sequence ID" value="RJF81080.1"/>
    <property type="molecule type" value="Genomic_DNA"/>
</dbReference>
<name>A0A418VV99_9PROT</name>
<accession>A0A418VV99</accession>
<sequence>MTGACKTGHHPKHHPSDALLVGYGAGSLGEGLSLALALHLASCPECRAALADIDAVGGALLEALPPEPLERLTLADTLACLDAARPERRPPSRHFVPPGESRTPSLLRPYVGSLAAAPWQRLAPGVRRVELLPRTPRGGSAQLLRIAPGTALPHHGHGGLELTVVLSGSFTDELGRYVAGDVAEADDEVRHQPIADGHEECLCLIATDAPLRFTGLMGRLMQPFIGL</sequence>
<keyword evidence="3" id="KW-1185">Reference proteome</keyword>
<evidence type="ECO:0000313" key="3">
    <source>
        <dbReference type="Proteomes" id="UP000283458"/>
    </source>
</evidence>
<gene>
    <name evidence="2" type="ORF">D3877_12705</name>
</gene>
<dbReference type="InterPro" id="IPR025979">
    <property type="entry name" value="ChrR-like_cupin_dom"/>
</dbReference>
<dbReference type="NCBIfam" id="TIGR02451">
    <property type="entry name" value="anti_sig_ChrR"/>
    <property type="match status" value="1"/>
</dbReference>
<dbReference type="RefSeq" id="WP_119831169.1">
    <property type="nucleotide sequence ID" value="NZ_QYUL01000002.1"/>
</dbReference>
<dbReference type="InterPro" id="IPR012807">
    <property type="entry name" value="Anti-sigma_ChrR"/>
</dbReference>
<organism evidence="2 3">
    <name type="scientific">Azospirillum cavernae</name>
    <dbReference type="NCBI Taxonomy" id="2320860"/>
    <lineage>
        <taxon>Bacteria</taxon>
        <taxon>Pseudomonadati</taxon>
        <taxon>Pseudomonadota</taxon>
        <taxon>Alphaproteobacteria</taxon>
        <taxon>Rhodospirillales</taxon>
        <taxon>Azospirillaceae</taxon>
        <taxon>Azospirillum</taxon>
    </lineage>
</organism>
<evidence type="ECO:0000313" key="2">
    <source>
        <dbReference type="EMBL" id="RJF81080.1"/>
    </source>
</evidence>
<proteinExistence type="predicted"/>
<dbReference type="Gene3D" id="2.60.120.10">
    <property type="entry name" value="Jelly Rolls"/>
    <property type="match status" value="1"/>
</dbReference>
<dbReference type="AlphaFoldDB" id="A0A418VV99"/>
<reference evidence="2 3" key="1">
    <citation type="submission" date="2018-09" db="EMBL/GenBank/DDBJ databases">
        <authorList>
            <person name="Zhu H."/>
        </authorList>
    </citation>
    <scope>NUCLEOTIDE SEQUENCE [LARGE SCALE GENOMIC DNA]</scope>
    <source>
        <strain evidence="2 3">K2W22B-5</strain>
    </source>
</reference>
<feature type="domain" description="ChrR-like cupin" evidence="1">
    <location>
        <begin position="113"/>
        <end position="207"/>
    </location>
</feature>